<name>A0AAW8AZW5_9GAMM</name>
<organism evidence="6 7">
    <name type="scientific">Porticoccus litoralis</name>
    <dbReference type="NCBI Taxonomy" id="434086"/>
    <lineage>
        <taxon>Bacteria</taxon>
        <taxon>Pseudomonadati</taxon>
        <taxon>Pseudomonadota</taxon>
        <taxon>Gammaproteobacteria</taxon>
        <taxon>Cellvibrionales</taxon>
        <taxon>Porticoccaceae</taxon>
        <taxon>Porticoccus</taxon>
    </lineage>
</organism>
<dbReference type="InterPro" id="IPR005119">
    <property type="entry name" value="LysR_subst-bd"/>
</dbReference>
<dbReference type="Gene3D" id="3.40.190.290">
    <property type="match status" value="1"/>
</dbReference>
<proteinExistence type="inferred from homology"/>
<comment type="caution">
    <text evidence="6">The sequence shown here is derived from an EMBL/GenBank/DDBJ whole genome shotgun (WGS) entry which is preliminary data.</text>
</comment>
<dbReference type="InterPro" id="IPR036388">
    <property type="entry name" value="WH-like_DNA-bd_sf"/>
</dbReference>
<dbReference type="PANTHER" id="PTHR30126">
    <property type="entry name" value="HTH-TYPE TRANSCRIPTIONAL REGULATOR"/>
    <property type="match status" value="1"/>
</dbReference>
<accession>A0AAW8AZW5</accession>
<dbReference type="SUPFAM" id="SSF46785">
    <property type="entry name" value="Winged helix' DNA-binding domain"/>
    <property type="match status" value="1"/>
</dbReference>
<feature type="domain" description="HTH lysR-type" evidence="5">
    <location>
        <begin position="1"/>
        <end position="58"/>
    </location>
</feature>
<dbReference type="Pfam" id="PF00126">
    <property type="entry name" value="HTH_1"/>
    <property type="match status" value="1"/>
</dbReference>
<evidence type="ECO:0000256" key="2">
    <source>
        <dbReference type="ARBA" id="ARBA00023015"/>
    </source>
</evidence>
<dbReference type="Pfam" id="PF03466">
    <property type="entry name" value="LysR_substrate"/>
    <property type="match status" value="1"/>
</dbReference>
<dbReference type="GO" id="GO:0000976">
    <property type="term" value="F:transcription cis-regulatory region binding"/>
    <property type="evidence" value="ECO:0007669"/>
    <property type="project" value="TreeGrafter"/>
</dbReference>
<dbReference type="GO" id="GO:0003700">
    <property type="term" value="F:DNA-binding transcription factor activity"/>
    <property type="evidence" value="ECO:0007669"/>
    <property type="project" value="InterPro"/>
</dbReference>
<evidence type="ECO:0000259" key="5">
    <source>
        <dbReference type="PROSITE" id="PS50931"/>
    </source>
</evidence>
<comment type="similarity">
    <text evidence="1">Belongs to the LysR transcriptional regulatory family.</text>
</comment>
<evidence type="ECO:0000256" key="3">
    <source>
        <dbReference type="ARBA" id="ARBA00023125"/>
    </source>
</evidence>
<gene>
    <name evidence="6" type="ORF">Q8A57_00305</name>
</gene>
<dbReference type="CDD" id="cd05466">
    <property type="entry name" value="PBP2_LTTR_substrate"/>
    <property type="match status" value="1"/>
</dbReference>
<sequence length="290" mass="32329">MDTQLLEAFIAVADSGSFSLAAERIHVTQPAVSKRIALLEDILDCRLFDRIARTVTLTEAGEALLPRAHRILQEFADTRQAISDLSGDISGHLRLAISHHIGLHRLPPILKQFAQRHPSVKIDVDFMDSEKAYEGILQGRFEVAVITLAPQPHPKVETQVIWPDPLVFMVADDHALCSEPQPTLQILCEFPAILPGLGTYTGRMARTVFEEQRVPLPATMATNYLETIKMMVSIGLGWSLLPESMLDDGLQIICIPDIHIERQLGYIHHREKSLSNAARAFIQLLNSENP</sequence>
<keyword evidence="4" id="KW-0804">Transcription</keyword>
<dbReference type="SUPFAM" id="SSF53850">
    <property type="entry name" value="Periplasmic binding protein-like II"/>
    <property type="match status" value="1"/>
</dbReference>
<reference evidence="6" key="2">
    <citation type="submission" date="2023-08" db="EMBL/GenBank/DDBJ databases">
        <authorList>
            <person name="Luo J."/>
        </authorList>
    </citation>
    <scope>NUCLEOTIDE SEQUENCE</scope>
    <source>
        <strain evidence="6">DSM 25064</strain>
    </source>
</reference>
<dbReference type="InterPro" id="IPR000847">
    <property type="entry name" value="LysR_HTH_N"/>
</dbReference>
<keyword evidence="7" id="KW-1185">Reference proteome</keyword>
<evidence type="ECO:0000313" key="7">
    <source>
        <dbReference type="Proteomes" id="UP001178354"/>
    </source>
</evidence>
<dbReference type="RefSeq" id="WP_305168923.1">
    <property type="nucleotide sequence ID" value="NZ_JAUUUU010000001.1"/>
</dbReference>
<dbReference type="FunFam" id="1.10.10.10:FF:000001">
    <property type="entry name" value="LysR family transcriptional regulator"/>
    <property type="match status" value="1"/>
</dbReference>
<evidence type="ECO:0000256" key="1">
    <source>
        <dbReference type="ARBA" id="ARBA00009437"/>
    </source>
</evidence>
<dbReference type="PROSITE" id="PS50931">
    <property type="entry name" value="HTH_LYSR"/>
    <property type="match status" value="1"/>
</dbReference>
<evidence type="ECO:0000313" key="6">
    <source>
        <dbReference type="EMBL" id="MDP1519406.1"/>
    </source>
</evidence>
<keyword evidence="3" id="KW-0238">DNA-binding</keyword>
<dbReference type="Gene3D" id="1.10.10.10">
    <property type="entry name" value="Winged helix-like DNA-binding domain superfamily/Winged helix DNA-binding domain"/>
    <property type="match status" value="1"/>
</dbReference>
<keyword evidence="2" id="KW-0805">Transcription regulation</keyword>
<protein>
    <submittedName>
        <fullName evidence="6">LysR family transcriptional regulator</fullName>
    </submittedName>
</protein>
<reference evidence="6" key="1">
    <citation type="journal article" date="2010" name="Int. J. Syst. Evol. Microbiol.">
        <title>Porticoccus litoralis gen. nov., sp. nov., a gammaproteobacterium isolated from the Yellow Sea.</title>
        <authorList>
            <person name="Oh H.M."/>
            <person name="Kim H."/>
            <person name="Kim K.M."/>
            <person name="Min G.S."/>
            <person name="Cho J.C."/>
        </authorList>
    </citation>
    <scope>NUCLEOTIDE SEQUENCE</scope>
    <source>
        <strain evidence="6">DSM 25064</strain>
    </source>
</reference>
<dbReference type="Proteomes" id="UP001178354">
    <property type="component" value="Unassembled WGS sequence"/>
</dbReference>
<dbReference type="InterPro" id="IPR036390">
    <property type="entry name" value="WH_DNA-bd_sf"/>
</dbReference>
<dbReference type="PANTHER" id="PTHR30126:SF81">
    <property type="entry name" value="HTH-TYPE TRANSCRIPTIONAL REGULATOR ILVY"/>
    <property type="match status" value="1"/>
</dbReference>
<evidence type="ECO:0000256" key="4">
    <source>
        <dbReference type="ARBA" id="ARBA00023163"/>
    </source>
</evidence>
<dbReference type="EMBL" id="JAUUUU010000001">
    <property type="protein sequence ID" value="MDP1519406.1"/>
    <property type="molecule type" value="Genomic_DNA"/>
</dbReference>
<dbReference type="AlphaFoldDB" id="A0AAW8AZW5"/>
<dbReference type="PRINTS" id="PR00039">
    <property type="entry name" value="HTHLYSR"/>
</dbReference>